<name>A0AAU7FEV4_9NEIS</name>
<accession>A0AAU7FEV4</accession>
<gene>
    <name evidence="1" type="ORF">ABHF33_07180</name>
</gene>
<organism evidence="1">
    <name type="scientific">Chitinibacter mangrovi</name>
    <dbReference type="NCBI Taxonomy" id="3153927"/>
    <lineage>
        <taxon>Bacteria</taxon>
        <taxon>Pseudomonadati</taxon>
        <taxon>Pseudomonadota</taxon>
        <taxon>Betaproteobacteria</taxon>
        <taxon>Neisseriales</taxon>
        <taxon>Chitinibacteraceae</taxon>
        <taxon>Chitinibacter</taxon>
    </lineage>
</organism>
<dbReference type="KEGG" id="cmav:ABHF33_07180"/>
<dbReference type="RefSeq" id="WP_348946311.1">
    <property type="nucleotide sequence ID" value="NZ_CP157355.1"/>
</dbReference>
<protein>
    <submittedName>
        <fullName evidence="1">Uncharacterized protein</fullName>
    </submittedName>
</protein>
<dbReference type="EMBL" id="CP157355">
    <property type="protein sequence ID" value="XBM02043.1"/>
    <property type="molecule type" value="Genomic_DNA"/>
</dbReference>
<sequence length="66" mass="7496">MIAAKIAERTALDAEREASLRERSAELANDLADLQRLQQSDQRYQTTLLPLAKEKNRPVINSLEKC</sequence>
<dbReference type="AlphaFoldDB" id="A0AAU7FEV4"/>
<reference evidence="1" key="1">
    <citation type="submission" date="2024-05" db="EMBL/GenBank/DDBJ databases">
        <authorList>
            <person name="Yang L."/>
            <person name="Pan L."/>
        </authorList>
    </citation>
    <scope>NUCLEOTIDE SEQUENCE</scope>
    <source>
        <strain evidence="1">FCG-7</strain>
    </source>
</reference>
<proteinExistence type="predicted"/>
<evidence type="ECO:0000313" key="1">
    <source>
        <dbReference type="EMBL" id="XBM02043.1"/>
    </source>
</evidence>